<feature type="compositionally biased region" description="Low complexity" evidence="1">
    <location>
        <begin position="31"/>
        <end position="43"/>
    </location>
</feature>
<feature type="compositionally biased region" description="Basic residues" evidence="1">
    <location>
        <begin position="150"/>
        <end position="167"/>
    </location>
</feature>
<proteinExistence type="predicted"/>
<feature type="region of interest" description="Disordered" evidence="1">
    <location>
        <begin position="1"/>
        <end position="104"/>
    </location>
</feature>
<organism evidence="2 3">
    <name type="scientific">Trametes pubescens</name>
    <name type="common">White-rot fungus</name>
    <dbReference type="NCBI Taxonomy" id="154538"/>
    <lineage>
        <taxon>Eukaryota</taxon>
        <taxon>Fungi</taxon>
        <taxon>Dikarya</taxon>
        <taxon>Basidiomycota</taxon>
        <taxon>Agaricomycotina</taxon>
        <taxon>Agaricomycetes</taxon>
        <taxon>Polyporales</taxon>
        <taxon>Polyporaceae</taxon>
        <taxon>Trametes</taxon>
    </lineage>
</organism>
<comment type="caution">
    <text evidence="2">The sequence shown here is derived from an EMBL/GenBank/DDBJ whole genome shotgun (WGS) entry which is preliminary data.</text>
</comment>
<dbReference type="OMA" id="RMRKGIY"/>
<sequence>MPRTRAAIKALAGGPVPVPERSAASSSMAISKPPARRAASAAPTLPPTPPRTTHKRKRRSRSRVTDSSSEEEEHEVPVVDSDGEDERGSGGPQRPGGALFLGHKKRRVLTLDAIAEELSETTAEDAFWLGNGSAASSSGKGGVASGGSQPRHKVVKNRAPTRARTRTRSPSSSPPPAPHLLRKGHTGLFSPPPSRRAPAVVPRPATPPPEPKSRKGKSKGLPERDSPNNPFLIGDSPGSVPQSEDLSSPEPHTPKKRAEKPTIAYVFRGVKTLLANPHYRSPEADGEAAEAEARARLPVEHPDYSPSEACEPKLLFPEARRTLRTRTIVAAPTSPTPRPIKRRAGSVSSNEGAGPLRGKGKASAPVAGPSTIPEGEEAEAMSAALADRVTKRMRKGIYADGEAPRTRPSSQAGDLPRIPEKDRSDPMKRAMGPVRPA</sequence>
<feature type="region of interest" description="Disordered" evidence="1">
    <location>
        <begin position="123"/>
        <end position="263"/>
    </location>
</feature>
<feature type="region of interest" description="Disordered" evidence="1">
    <location>
        <begin position="325"/>
        <end position="381"/>
    </location>
</feature>
<protein>
    <submittedName>
        <fullName evidence="2">Uncharacterized protein</fullName>
    </submittedName>
</protein>
<dbReference type="OrthoDB" id="3364608at2759"/>
<keyword evidence="3" id="KW-1185">Reference proteome</keyword>
<dbReference type="AlphaFoldDB" id="A0A1M2W4Q1"/>
<evidence type="ECO:0000256" key="1">
    <source>
        <dbReference type="SAM" id="MobiDB-lite"/>
    </source>
</evidence>
<gene>
    <name evidence="2" type="ORF">TRAPUB_8625</name>
</gene>
<feature type="region of interest" description="Disordered" evidence="1">
    <location>
        <begin position="395"/>
        <end position="437"/>
    </location>
</feature>
<dbReference type="Proteomes" id="UP000184267">
    <property type="component" value="Unassembled WGS sequence"/>
</dbReference>
<accession>A0A1M2W4Q1</accession>
<evidence type="ECO:0000313" key="3">
    <source>
        <dbReference type="Proteomes" id="UP000184267"/>
    </source>
</evidence>
<dbReference type="STRING" id="154538.A0A1M2W4Q1"/>
<name>A0A1M2W4Q1_TRAPU</name>
<dbReference type="EMBL" id="MNAD01000234">
    <property type="protein sequence ID" value="OJT14831.1"/>
    <property type="molecule type" value="Genomic_DNA"/>
</dbReference>
<evidence type="ECO:0000313" key="2">
    <source>
        <dbReference type="EMBL" id="OJT14831.1"/>
    </source>
</evidence>
<reference evidence="2 3" key="1">
    <citation type="submission" date="2016-10" db="EMBL/GenBank/DDBJ databases">
        <title>Genome sequence of the basidiomycete white-rot fungus Trametes pubescens.</title>
        <authorList>
            <person name="Makela M.R."/>
            <person name="Granchi Z."/>
            <person name="Peng M."/>
            <person name="De Vries R.P."/>
            <person name="Grigoriev I."/>
            <person name="Riley R."/>
            <person name="Hilden K."/>
        </authorList>
    </citation>
    <scope>NUCLEOTIDE SEQUENCE [LARGE SCALE GENOMIC DNA]</scope>
    <source>
        <strain evidence="2 3">FBCC735</strain>
    </source>
</reference>
<feature type="compositionally biased region" description="Basic and acidic residues" evidence="1">
    <location>
        <begin position="417"/>
        <end position="428"/>
    </location>
</feature>
<feature type="compositionally biased region" description="Basic residues" evidence="1">
    <location>
        <begin position="52"/>
        <end position="62"/>
    </location>
</feature>